<dbReference type="PANTHER" id="PTHR31528">
    <property type="entry name" value="4-AMINO-5-HYDROXYMETHYL-2-METHYLPYRIMIDINE PHOSPHATE SYNTHASE THI11-RELATED"/>
    <property type="match status" value="1"/>
</dbReference>
<comment type="similarity">
    <text evidence="3">Belongs to the NMT1/THI5 family.</text>
</comment>
<comment type="pathway">
    <text evidence="2">Cofactor biosynthesis; thiamine diphosphate biosynthesis.</text>
</comment>
<sequence length="345" mass="37067">MRQLGSSIRRRSLLKTGAAATGFAAAGLLPSGGFAQAKTQTVNLQLGWLAGNNQIGEIAAKQLGYFEEEKLNVVIHPGGPSIDGVAVVASGRHDIGQVSSSPSLMLAASQKIPVMCFATGLQQHPYAYFSLPKKPVRAPKDFIGKKVGIQATAKVLLNALMKKHGIAEKDVEIVIIGSEMTPILTGQTDVVSGWITNTTTLKPLGPDRIDLRLWDAGVRLYALPYYATKTTIEKKPEMLAAYVRAASRGWEYALKNPDKAAAMLVKEYSNLNLADEVEGSKVLLTFAFNANTQANGWGAFDPAIWQEQIALYDDLKQFSAGAPKLEDVITTKILEATKGARAKVG</sequence>
<keyword evidence="8" id="KW-0784">Thiamine biosynthesis</keyword>
<protein>
    <recommendedName>
        <fullName evidence="10">Thiamine pyrimidine synthase</fullName>
    </recommendedName>
</protein>
<organism evidence="13 14">
    <name type="scientific">Reyranella soli</name>
    <dbReference type="NCBI Taxonomy" id="1230389"/>
    <lineage>
        <taxon>Bacteria</taxon>
        <taxon>Pseudomonadati</taxon>
        <taxon>Pseudomonadota</taxon>
        <taxon>Alphaproteobacteria</taxon>
        <taxon>Hyphomicrobiales</taxon>
        <taxon>Reyranellaceae</taxon>
        <taxon>Reyranella</taxon>
    </lineage>
</organism>
<dbReference type="Pfam" id="PF09084">
    <property type="entry name" value="NMT1"/>
    <property type="match status" value="1"/>
</dbReference>
<comment type="caution">
    <text evidence="13">The sequence shown here is derived from an EMBL/GenBank/DDBJ whole genome shotgun (WGS) entry which is preliminary data.</text>
</comment>
<dbReference type="EMBL" id="BKAJ01000032">
    <property type="protein sequence ID" value="GEP54872.1"/>
    <property type="molecule type" value="Genomic_DNA"/>
</dbReference>
<dbReference type="InterPro" id="IPR006311">
    <property type="entry name" value="TAT_signal"/>
</dbReference>
<dbReference type="GO" id="GO:0016740">
    <property type="term" value="F:transferase activity"/>
    <property type="evidence" value="ECO:0007669"/>
    <property type="project" value="UniProtKB-KW"/>
</dbReference>
<dbReference type="GO" id="GO:0009228">
    <property type="term" value="P:thiamine biosynthetic process"/>
    <property type="evidence" value="ECO:0007669"/>
    <property type="project" value="UniProtKB-KW"/>
</dbReference>
<name>A0A512N7B2_9HYPH</name>
<dbReference type="PROSITE" id="PS51318">
    <property type="entry name" value="TAT"/>
    <property type="match status" value="1"/>
</dbReference>
<reference evidence="13 14" key="1">
    <citation type="submission" date="2019-07" db="EMBL/GenBank/DDBJ databases">
        <title>Whole genome shotgun sequence of Reyranella soli NBRC 108950.</title>
        <authorList>
            <person name="Hosoyama A."/>
            <person name="Uohara A."/>
            <person name="Ohji S."/>
            <person name="Ichikawa N."/>
        </authorList>
    </citation>
    <scope>NUCLEOTIDE SEQUENCE [LARGE SCALE GENOMIC DNA]</scope>
    <source>
        <strain evidence="13 14">NBRC 108950</strain>
    </source>
</reference>
<dbReference type="RefSeq" id="WP_147148833.1">
    <property type="nucleotide sequence ID" value="NZ_BKAJ01000032.1"/>
</dbReference>
<evidence type="ECO:0000256" key="5">
    <source>
        <dbReference type="ARBA" id="ARBA00022679"/>
    </source>
</evidence>
<dbReference type="Gene3D" id="3.40.190.10">
    <property type="entry name" value="Periplasmic binding protein-like II"/>
    <property type="match status" value="2"/>
</dbReference>
<evidence type="ECO:0000256" key="6">
    <source>
        <dbReference type="ARBA" id="ARBA00022723"/>
    </source>
</evidence>
<comment type="function">
    <text evidence="1">Responsible for the formation of the pyrimidine heterocycle in the thiamine biosynthesis pathway. Catalyzes the formation of hydroxymethylpyrimidine phosphate (HMP-P) from histidine and pyridoxal phosphate (PLP). The protein uses PLP and the active site histidine to form HMP-P, generating an inactive enzyme. The enzyme can only undergo a single turnover, which suggests it is a suicide enzyme.</text>
</comment>
<gene>
    <name evidence="13" type="ORF">RSO01_20380</name>
</gene>
<dbReference type="AlphaFoldDB" id="A0A512N7B2"/>
<evidence type="ECO:0000256" key="8">
    <source>
        <dbReference type="ARBA" id="ARBA00022977"/>
    </source>
</evidence>
<evidence type="ECO:0000313" key="13">
    <source>
        <dbReference type="EMBL" id="GEP54872.1"/>
    </source>
</evidence>
<dbReference type="SUPFAM" id="SSF53850">
    <property type="entry name" value="Periplasmic binding protein-like II"/>
    <property type="match status" value="1"/>
</dbReference>
<evidence type="ECO:0000259" key="12">
    <source>
        <dbReference type="Pfam" id="PF09084"/>
    </source>
</evidence>
<proteinExistence type="inferred from homology"/>
<accession>A0A512N7B2</accession>
<comment type="catalytic activity">
    <reaction evidence="11">
        <text>N(6)-(pyridoxal phosphate)-L-lysyl-[4-amino-5-hydroxymethyl-2-methylpyrimidine phosphate synthase] + L-histidyl-[4-amino-5-hydroxymethyl-2-methylpyrimidine phosphate synthase] + 2 Fe(3+) + 4 H2O = L-lysyl-[4-amino-5-hydroxymethyl-2-methylpyrimidine phosphate synthase] + (2S)-2-amino-5-hydroxy-4-oxopentanoyl-[4-amino-5-hydroxymethyl-2-methylpyrimidine phosphate synthase] + 4-amino-2-methyl-5-(phosphooxymethyl)pyrimidine + 3-oxopropanoate + 2 Fe(2+) + 2 H(+)</text>
        <dbReference type="Rhea" id="RHEA:65756"/>
        <dbReference type="Rhea" id="RHEA-COMP:16892"/>
        <dbReference type="Rhea" id="RHEA-COMP:16893"/>
        <dbReference type="Rhea" id="RHEA-COMP:16894"/>
        <dbReference type="Rhea" id="RHEA-COMP:16895"/>
        <dbReference type="ChEBI" id="CHEBI:15377"/>
        <dbReference type="ChEBI" id="CHEBI:15378"/>
        <dbReference type="ChEBI" id="CHEBI:29033"/>
        <dbReference type="ChEBI" id="CHEBI:29034"/>
        <dbReference type="ChEBI" id="CHEBI:29969"/>
        <dbReference type="ChEBI" id="CHEBI:29979"/>
        <dbReference type="ChEBI" id="CHEBI:33190"/>
        <dbReference type="ChEBI" id="CHEBI:58354"/>
        <dbReference type="ChEBI" id="CHEBI:143915"/>
        <dbReference type="ChEBI" id="CHEBI:157692"/>
    </reaction>
    <physiologicalReaction direction="left-to-right" evidence="11">
        <dbReference type="Rhea" id="RHEA:65757"/>
    </physiologicalReaction>
</comment>
<dbReference type="Proteomes" id="UP000321058">
    <property type="component" value="Unassembled WGS sequence"/>
</dbReference>
<evidence type="ECO:0000256" key="9">
    <source>
        <dbReference type="ARBA" id="ARBA00023004"/>
    </source>
</evidence>
<dbReference type="PANTHER" id="PTHR31528:SF1">
    <property type="entry name" value="4-AMINO-5-HYDROXYMETHYL-2-METHYLPYRIMIDINE PHOSPHATE SYNTHASE THI11-RELATED"/>
    <property type="match status" value="1"/>
</dbReference>
<keyword evidence="5" id="KW-0808">Transferase</keyword>
<keyword evidence="14" id="KW-1185">Reference proteome</keyword>
<evidence type="ECO:0000256" key="2">
    <source>
        <dbReference type="ARBA" id="ARBA00004948"/>
    </source>
</evidence>
<keyword evidence="7" id="KW-0663">Pyridoxal phosphate</keyword>
<evidence type="ECO:0000256" key="3">
    <source>
        <dbReference type="ARBA" id="ARBA00009406"/>
    </source>
</evidence>
<dbReference type="OrthoDB" id="7431968at2"/>
<keyword evidence="9" id="KW-0408">Iron</keyword>
<evidence type="ECO:0000256" key="7">
    <source>
        <dbReference type="ARBA" id="ARBA00022898"/>
    </source>
</evidence>
<evidence type="ECO:0000313" key="14">
    <source>
        <dbReference type="Proteomes" id="UP000321058"/>
    </source>
</evidence>
<comment type="subunit">
    <text evidence="4">Homodimer.</text>
</comment>
<keyword evidence="6" id="KW-0479">Metal-binding</keyword>
<evidence type="ECO:0000256" key="1">
    <source>
        <dbReference type="ARBA" id="ARBA00003469"/>
    </source>
</evidence>
<evidence type="ECO:0000256" key="4">
    <source>
        <dbReference type="ARBA" id="ARBA00011738"/>
    </source>
</evidence>
<dbReference type="GO" id="GO:0046872">
    <property type="term" value="F:metal ion binding"/>
    <property type="evidence" value="ECO:0007669"/>
    <property type="project" value="UniProtKB-KW"/>
</dbReference>
<dbReference type="InterPro" id="IPR027939">
    <property type="entry name" value="NMT1/THI5"/>
</dbReference>
<dbReference type="InterPro" id="IPR015168">
    <property type="entry name" value="SsuA/THI5"/>
</dbReference>
<feature type="domain" description="SsuA/THI5-like" evidence="12">
    <location>
        <begin position="53"/>
        <end position="260"/>
    </location>
</feature>
<evidence type="ECO:0000256" key="10">
    <source>
        <dbReference type="ARBA" id="ARBA00033171"/>
    </source>
</evidence>
<evidence type="ECO:0000256" key="11">
    <source>
        <dbReference type="ARBA" id="ARBA00048179"/>
    </source>
</evidence>